<dbReference type="EMBL" id="QVQA01000032">
    <property type="protein sequence ID" value="KAF5099492.1"/>
    <property type="molecule type" value="Genomic_DNA"/>
</dbReference>
<gene>
    <name evidence="1" type="ORF">D0Z00_001624</name>
</gene>
<name>A0ACB6V6E5_9ASCO</name>
<proteinExistence type="predicted"/>
<organism evidence="1 2">
    <name type="scientific">Geotrichum galactomycetum</name>
    <dbReference type="NCBI Taxonomy" id="27317"/>
    <lineage>
        <taxon>Eukaryota</taxon>
        <taxon>Fungi</taxon>
        <taxon>Dikarya</taxon>
        <taxon>Ascomycota</taxon>
        <taxon>Saccharomycotina</taxon>
        <taxon>Dipodascomycetes</taxon>
        <taxon>Dipodascales</taxon>
        <taxon>Dipodascaceae</taxon>
        <taxon>Geotrichum</taxon>
    </lineage>
</organism>
<evidence type="ECO:0000313" key="1">
    <source>
        <dbReference type="EMBL" id="KAF5099492.1"/>
    </source>
</evidence>
<comment type="caution">
    <text evidence="1">The sequence shown here is derived from an EMBL/GenBank/DDBJ whole genome shotgun (WGS) entry which is preliminary data.</text>
</comment>
<sequence length="484" mass="52351">MSVTSTYSMVDEIIVPEKARQRGANPTSIELTSFDQAATTSSTVIHESSLNNQLSATAANNTTSDSSSSSISRVYQEDSEIFPEGGLTAWRVVLGSFFGLIAVLGLMNSIGAVQAYISTHQLENMSESQISWIFSVLIFLCYLLSGFSGPVFDAFGPYHLSILGTGFYIFGIMMVSVSTTYYQFFLSLGVCCGIGLGMLMTPLVAIVGHWFNYKRGTALGAATIGGSLGGVVFPMVLRSLYASVGFAWAIRAVGFFCLSVLTLAIVLMKPRLECTPFQFKVGNIIDFKSLTDWRFVWLTLANFLGELALVNGVTFLTSYALRQGMTETLSYTLLTLLNTMGMLGRWLPGVMADRVGRFNTLIFNCVMAAITIFAIWLPFGHSTVGLIIFSILHGFCNGAVASLAPVCCGQICKAQDYGKRYGIMFFCTSFGVLVGMPLSSALIKPGPGGYNNLIILNGALYICTTFALILSRYCIVGVKVRAKV</sequence>
<keyword evidence="2" id="KW-1185">Reference proteome</keyword>
<protein>
    <submittedName>
        <fullName evidence="1">Uncharacterized protein</fullName>
    </submittedName>
</protein>
<reference evidence="1 2" key="1">
    <citation type="journal article" date="2020" name="Front. Microbiol.">
        <title>Phenotypic and Genetic Characterization of the Cheese Ripening Yeast Geotrichum candidum.</title>
        <authorList>
            <person name="Perkins V."/>
            <person name="Vignola S."/>
            <person name="Lessard M.H."/>
            <person name="Plante P.L."/>
            <person name="Corbeil J."/>
            <person name="Dugat-Bony E."/>
            <person name="Frenette M."/>
            <person name="Labrie S."/>
        </authorList>
    </citation>
    <scope>NUCLEOTIDE SEQUENCE [LARGE SCALE GENOMIC DNA]</scope>
    <source>
        <strain evidence="1 2">LMA-1147</strain>
    </source>
</reference>
<accession>A0ACB6V6E5</accession>
<evidence type="ECO:0000313" key="2">
    <source>
        <dbReference type="Proteomes" id="UP000744676"/>
    </source>
</evidence>
<dbReference type="Proteomes" id="UP000744676">
    <property type="component" value="Unassembled WGS sequence"/>
</dbReference>